<dbReference type="CDD" id="cd02966">
    <property type="entry name" value="TlpA_like_family"/>
    <property type="match status" value="1"/>
</dbReference>
<evidence type="ECO:0000256" key="3">
    <source>
        <dbReference type="ARBA" id="ARBA00013016"/>
    </source>
</evidence>
<feature type="domain" description="Thioredoxin" evidence="5">
    <location>
        <begin position="2"/>
        <end position="143"/>
    </location>
</feature>
<dbReference type="InterPro" id="IPR050553">
    <property type="entry name" value="Thioredoxin_ResA/DsbE_sf"/>
</dbReference>
<reference evidence="6 7" key="1">
    <citation type="journal article" date="2010" name="Plant Cell">
        <title>The Chlorella variabilis NC64A genome reveals adaptation to photosymbiosis, coevolution with viruses, and cryptic sex.</title>
        <authorList>
            <person name="Blanc G."/>
            <person name="Duncan G."/>
            <person name="Agarkova I."/>
            <person name="Borodovsky M."/>
            <person name="Gurnon J."/>
            <person name="Kuo A."/>
            <person name="Lindquist E."/>
            <person name="Lucas S."/>
            <person name="Pangilinan J."/>
            <person name="Polle J."/>
            <person name="Salamov A."/>
            <person name="Terry A."/>
            <person name="Yamada T."/>
            <person name="Dunigan D.D."/>
            <person name="Grigoriev I.V."/>
            <person name="Claverie J.M."/>
            <person name="Van Etten J.L."/>
        </authorList>
    </citation>
    <scope>NUCLEOTIDE SEQUENCE [LARGE SCALE GENOMIC DNA]</scope>
    <source>
        <strain evidence="6 7">NC64A</strain>
    </source>
</reference>
<protein>
    <recommendedName>
        <fullName evidence="3">glutaredoxin-dependent peroxiredoxin</fullName>
        <ecNumber evidence="3">1.11.1.25</ecNumber>
    </recommendedName>
    <alternativeName>
        <fullName evidence="4">Glutaredoxin-dependent peroxiredoxin</fullName>
    </alternativeName>
</protein>
<dbReference type="AlphaFoldDB" id="E1ZBK6"/>
<dbReference type="GO" id="GO:0016491">
    <property type="term" value="F:oxidoreductase activity"/>
    <property type="evidence" value="ECO:0007669"/>
    <property type="project" value="InterPro"/>
</dbReference>
<dbReference type="SUPFAM" id="SSF68906">
    <property type="entry name" value="SAP domain"/>
    <property type="match status" value="1"/>
</dbReference>
<dbReference type="PANTHER" id="PTHR42852:SF18">
    <property type="entry name" value="CHROMOSOME UNDETERMINED SCAFFOLD_47, WHOLE GENOME SHOTGUN SEQUENCE"/>
    <property type="match status" value="1"/>
</dbReference>
<dbReference type="GeneID" id="17356061"/>
<evidence type="ECO:0000259" key="5">
    <source>
        <dbReference type="PROSITE" id="PS51352"/>
    </source>
</evidence>
<dbReference type="SUPFAM" id="SSF52833">
    <property type="entry name" value="Thioredoxin-like"/>
    <property type="match status" value="1"/>
</dbReference>
<evidence type="ECO:0000256" key="1">
    <source>
        <dbReference type="ARBA" id="ARBA00001711"/>
    </source>
</evidence>
<dbReference type="InParanoid" id="E1ZBK6"/>
<evidence type="ECO:0000313" key="6">
    <source>
        <dbReference type="EMBL" id="EFN56660.1"/>
    </source>
</evidence>
<dbReference type="EC" id="1.11.1.25" evidence="3"/>
<accession>E1ZBK6</accession>
<dbReference type="EMBL" id="GL433841">
    <property type="protein sequence ID" value="EFN56660.1"/>
    <property type="molecule type" value="Genomic_DNA"/>
</dbReference>
<dbReference type="eggNOG" id="ENOG502S19K">
    <property type="taxonomic scope" value="Eukaryota"/>
</dbReference>
<evidence type="ECO:0000256" key="2">
    <source>
        <dbReference type="ARBA" id="ARBA00010505"/>
    </source>
</evidence>
<dbReference type="Proteomes" id="UP000008141">
    <property type="component" value="Unassembled WGS sequence"/>
</dbReference>
<dbReference type="InterPro" id="IPR013740">
    <property type="entry name" value="Redoxin"/>
</dbReference>
<name>E1ZBK6_CHLVA</name>
<dbReference type="Gene3D" id="1.10.720.140">
    <property type="match status" value="1"/>
</dbReference>
<evidence type="ECO:0000313" key="7">
    <source>
        <dbReference type="Proteomes" id="UP000008141"/>
    </source>
</evidence>
<dbReference type="InterPro" id="IPR036361">
    <property type="entry name" value="SAP_dom_sf"/>
</dbReference>
<comment type="catalytic activity">
    <reaction evidence="1">
        <text>[glutaredoxin]-dithiol + a hydroperoxide = [glutaredoxin]-disulfide + an alcohol + H2O</text>
        <dbReference type="Rhea" id="RHEA:62624"/>
        <dbReference type="Rhea" id="RHEA-COMP:10729"/>
        <dbReference type="Rhea" id="RHEA-COMP:10730"/>
        <dbReference type="ChEBI" id="CHEBI:15377"/>
        <dbReference type="ChEBI" id="CHEBI:29950"/>
        <dbReference type="ChEBI" id="CHEBI:30879"/>
        <dbReference type="ChEBI" id="CHEBI:35924"/>
        <dbReference type="ChEBI" id="CHEBI:50058"/>
        <dbReference type="EC" id="1.11.1.25"/>
    </reaction>
</comment>
<dbReference type="OMA" id="PHAFILD"/>
<dbReference type="PROSITE" id="PS51352">
    <property type="entry name" value="THIOREDOXIN_2"/>
    <property type="match status" value="1"/>
</dbReference>
<organism evidence="7">
    <name type="scientific">Chlorella variabilis</name>
    <name type="common">Green alga</name>
    <dbReference type="NCBI Taxonomy" id="554065"/>
    <lineage>
        <taxon>Eukaryota</taxon>
        <taxon>Viridiplantae</taxon>
        <taxon>Chlorophyta</taxon>
        <taxon>core chlorophytes</taxon>
        <taxon>Trebouxiophyceae</taxon>
        <taxon>Chlorellales</taxon>
        <taxon>Chlorellaceae</taxon>
        <taxon>Chlorella clade</taxon>
        <taxon>Chlorella</taxon>
    </lineage>
</organism>
<dbReference type="STRING" id="554065.E1ZBK6"/>
<dbReference type="RefSeq" id="XP_005848762.1">
    <property type="nucleotide sequence ID" value="XM_005848700.1"/>
</dbReference>
<dbReference type="OrthoDB" id="2121326at2759"/>
<sequence length="217" mass="23215">MALIGKPCPTLSGLTFIKGDPVAVPSRSGPMVVEFWATWCGPCRAAFPHLSQLARKFRGSGLVVVGVNMEEDSPQIRAFGDKMDYRVAVDATGQAAQALMGAAQVAGIPHGFIIDAGGVVRHHGHPMEPKFAQVLESVCREPAASGGAAAAAPAPPQQQRELPPITSSRQELLALPVRQLKQVLEERGIGFADCNEKQELVDRIVERCSTVTYYTSK</sequence>
<dbReference type="Gene3D" id="3.40.30.10">
    <property type="entry name" value="Glutaredoxin"/>
    <property type="match status" value="1"/>
</dbReference>
<comment type="similarity">
    <text evidence="2">Belongs to the peroxiredoxin family. Prx5 subfamily.</text>
</comment>
<gene>
    <name evidence="6" type="ORF">CHLNCDRAFT_144508</name>
</gene>
<dbReference type="PANTHER" id="PTHR42852">
    <property type="entry name" value="THIOL:DISULFIDE INTERCHANGE PROTEIN DSBE"/>
    <property type="match status" value="1"/>
</dbReference>
<dbReference type="InterPro" id="IPR036249">
    <property type="entry name" value="Thioredoxin-like_sf"/>
</dbReference>
<evidence type="ECO:0000256" key="4">
    <source>
        <dbReference type="ARBA" id="ARBA00031688"/>
    </source>
</evidence>
<dbReference type="Pfam" id="PF08534">
    <property type="entry name" value="Redoxin"/>
    <property type="match status" value="1"/>
</dbReference>
<dbReference type="KEGG" id="cvr:CHLNCDRAFT_144508"/>
<proteinExistence type="inferred from homology"/>
<dbReference type="InterPro" id="IPR013766">
    <property type="entry name" value="Thioredoxin_domain"/>
</dbReference>
<keyword evidence="7" id="KW-1185">Reference proteome</keyword>